<protein>
    <recommendedName>
        <fullName evidence="1">Htaa domain-containing protein</fullName>
    </recommendedName>
</protein>
<evidence type="ECO:0000259" key="1">
    <source>
        <dbReference type="Pfam" id="PF04213"/>
    </source>
</evidence>
<dbReference type="EMBL" id="WBKB01000002">
    <property type="protein sequence ID" value="KAB1644214.1"/>
    <property type="molecule type" value="Genomic_DNA"/>
</dbReference>
<dbReference type="Pfam" id="PF04213">
    <property type="entry name" value="HtaA"/>
    <property type="match status" value="1"/>
</dbReference>
<keyword evidence="3" id="KW-1185">Reference proteome</keyword>
<comment type="caution">
    <text evidence="2">The sequence shown here is derived from an EMBL/GenBank/DDBJ whole genome shotgun (WGS) entry which is preliminary data.</text>
</comment>
<gene>
    <name evidence="2" type="ORF">F8O05_05435</name>
</gene>
<feature type="domain" description="Htaa" evidence="1">
    <location>
        <begin position="19"/>
        <end position="157"/>
    </location>
</feature>
<name>A0A7J5BEY0_9MICO</name>
<dbReference type="AlphaFoldDB" id="A0A7J5BEY0"/>
<reference evidence="2 3" key="1">
    <citation type="submission" date="2019-09" db="EMBL/GenBank/DDBJ databases">
        <title>Phylogeny of genus Pseudoclavibacter and closely related genus.</title>
        <authorList>
            <person name="Li Y."/>
        </authorList>
    </citation>
    <scope>NUCLEOTIDE SEQUENCE [LARGE SCALE GENOMIC DNA]</scope>
    <source>
        <strain evidence="2 3">KCTC 13959</strain>
    </source>
</reference>
<organism evidence="2 3">
    <name type="scientific">Gulosibacter chungangensis</name>
    <dbReference type="NCBI Taxonomy" id="979746"/>
    <lineage>
        <taxon>Bacteria</taxon>
        <taxon>Bacillati</taxon>
        <taxon>Actinomycetota</taxon>
        <taxon>Actinomycetes</taxon>
        <taxon>Micrococcales</taxon>
        <taxon>Microbacteriaceae</taxon>
        <taxon>Gulosibacter</taxon>
    </lineage>
</organism>
<dbReference type="InterPro" id="IPR007331">
    <property type="entry name" value="Htaa"/>
</dbReference>
<evidence type="ECO:0000313" key="3">
    <source>
        <dbReference type="Proteomes" id="UP000433493"/>
    </source>
</evidence>
<dbReference type="Proteomes" id="UP000433493">
    <property type="component" value="Unassembled WGS sequence"/>
</dbReference>
<dbReference type="RefSeq" id="WP_158051717.1">
    <property type="nucleotide sequence ID" value="NZ_WBKB01000002.1"/>
</dbReference>
<evidence type="ECO:0000313" key="2">
    <source>
        <dbReference type="EMBL" id="KAB1644214.1"/>
    </source>
</evidence>
<dbReference type="OrthoDB" id="7210788at2"/>
<sequence>MTMPNDTATNPAVSDDRGLCWEIKSTFTTYVESMSDGNIAVFDGAERMPDGAFFFPLVDEYEVDGAQIKAFHGGVQFTGHHGMLVVTLTGIQLITEGEHASLTIEDALSPTGRLTLVEMSGRHSEGNAERYASPKLTEDGADLFFDNYPVGTELEPIWLLARS</sequence>
<accession>A0A7J5BEY0</accession>
<proteinExistence type="predicted"/>